<gene>
    <name evidence="1" type="ORF">QO034_17750</name>
</gene>
<evidence type="ECO:0008006" key="3">
    <source>
        <dbReference type="Google" id="ProtNLM"/>
    </source>
</evidence>
<accession>A0ABT7FIL3</accession>
<dbReference type="EMBL" id="JASNJE010000027">
    <property type="protein sequence ID" value="MDK3074937.1"/>
    <property type="molecule type" value="Genomic_DNA"/>
</dbReference>
<name>A0ABT7FIL3_9RHOB</name>
<evidence type="ECO:0000313" key="2">
    <source>
        <dbReference type="Proteomes" id="UP001227126"/>
    </source>
</evidence>
<evidence type="ECO:0000313" key="1">
    <source>
        <dbReference type="EMBL" id="MDK3074937.1"/>
    </source>
</evidence>
<keyword evidence="2" id="KW-1185">Reference proteome</keyword>
<organism evidence="1 2">
    <name type="scientific">Sedimentitalea xiamensis</name>
    <dbReference type="NCBI Taxonomy" id="3050037"/>
    <lineage>
        <taxon>Bacteria</taxon>
        <taxon>Pseudomonadati</taxon>
        <taxon>Pseudomonadota</taxon>
        <taxon>Alphaproteobacteria</taxon>
        <taxon>Rhodobacterales</taxon>
        <taxon>Paracoccaceae</taxon>
        <taxon>Sedimentitalea</taxon>
    </lineage>
</organism>
<dbReference type="PROSITE" id="PS51257">
    <property type="entry name" value="PROKAR_LIPOPROTEIN"/>
    <property type="match status" value="1"/>
</dbReference>
<comment type="caution">
    <text evidence="1">The sequence shown here is derived from an EMBL/GenBank/DDBJ whole genome shotgun (WGS) entry which is preliminary data.</text>
</comment>
<sequence length="68" mass="6632">MRATSIWTALAICAGLSACGDSTGEQALYGAGAGFLGAAVLDTNVYAGAAAGAAANMLYCDQNPGKCN</sequence>
<reference evidence="1 2" key="1">
    <citation type="submission" date="2023-05" db="EMBL/GenBank/DDBJ databases">
        <title>Sedimentitalea sp. nov. JM2-8.</title>
        <authorList>
            <person name="Huang J."/>
        </authorList>
    </citation>
    <scope>NUCLEOTIDE SEQUENCE [LARGE SCALE GENOMIC DNA]</scope>
    <source>
        <strain evidence="1 2">JM2-8</strain>
    </source>
</reference>
<proteinExistence type="predicted"/>
<protein>
    <recommendedName>
        <fullName evidence="3">17 kDa surface antigen</fullName>
    </recommendedName>
</protein>
<dbReference type="Proteomes" id="UP001227126">
    <property type="component" value="Unassembled WGS sequence"/>
</dbReference>